<dbReference type="Pfam" id="PF05973">
    <property type="entry name" value="Gp49"/>
    <property type="match status" value="1"/>
</dbReference>
<dbReference type="Gene3D" id="3.30.2310.20">
    <property type="entry name" value="RelE-like"/>
    <property type="match status" value="1"/>
</dbReference>
<name>A0A9X7WKE0_9MYCO</name>
<dbReference type="KEGG" id="mher:K3U94_07055"/>
<sequence>MSRRDGQLWHIELSEEVDEWLQALSAKATAQAVRALDLLAVRGSSLRTPHSRKLDDDRWELRFRCERVNQRITYTVELERQVITLTTLRKQRNNERKEVQRARNVLRRRQGKG</sequence>
<dbReference type="Proteomes" id="UP000825008">
    <property type="component" value="Chromosome"/>
</dbReference>
<reference evidence="2" key="1">
    <citation type="submission" date="2021-08" db="EMBL/GenBank/DDBJ databases">
        <title>Whole genome sequencing of non-tuberculosis mycobacteria type-strains.</title>
        <authorList>
            <person name="Igarashi Y."/>
            <person name="Osugi A."/>
            <person name="Mitarai S."/>
        </authorList>
    </citation>
    <scope>NUCLEOTIDE SEQUENCE</scope>
    <source>
        <strain evidence="2">JCM 30995</strain>
    </source>
</reference>
<organism evidence="2 3">
    <name type="scientific">Mycolicibacter heraklionensis</name>
    <dbReference type="NCBI Taxonomy" id="512402"/>
    <lineage>
        <taxon>Bacteria</taxon>
        <taxon>Bacillati</taxon>
        <taxon>Actinomycetota</taxon>
        <taxon>Actinomycetes</taxon>
        <taxon>Mycobacteriales</taxon>
        <taxon>Mycobacteriaceae</taxon>
        <taxon>Mycolicibacter</taxon>
    </lineage>
</organism>
<dbReference type="RefSeq" id="WP_220696038.1">
    <property type="nucleotide sequence ID" value="NZ_CP080997.1"/>
</dbReference>
<dbReference type="InterPro" id="IPR035093">
    <property type="entry name" value="RelE/ParE_toxin_dom_sf"/>
</dbReference>
<evidence type="ECO:0000313" key="3">
    <source>
        <dbReference type="Proteomes" id="UP000825008"/>
    </source>
</evidence>
<proteinExistence type="predicted"/>
<feature type="region of interest" description="Disordered" evidence="1">
    <location>
        <begin position="93"/>
        <end position="113"/>
    </location>
</feature>
<protein>
    <submittedName>
        <fullName evidence="2">Type II toxin-antitoxin system RelE/ParE family toxin</fullName>
    </submittedName>
</protein>
<dbReference type="EMBL" id="CP080997">
    <property type="protein sequence ID" value="QZA09014.1"/>
    <property type="molecule type" value="Genomic_DNA"/>
</dbReference>
<dbReference type="InterPro" id="IPR009241">
    <property type="entry name" value="HigB-like"/>
</dbReference>
<accession>A0A9X7WKE0</accession>
<dbReference type="AlphaFoldDB" id="A0A9X7WKE0"/>
<feature type="compositionally biased region" description="Basic residues" evidence="1">
    <location>
        <begin position="104"/>
        <end position="113"/>
    </location>
</feature>
<gene>
    <name evidence="2" type="ORF">K3U94_07055</name>
</gene>
<evidence type="ECO:0000256" key="1">
    <source>
        <dbReference type="SAM" id="MobiDB-lite"/>
    </source>
</evidence>
<evidence type="ECO:0000313" key="2">
    <source>
        <dbReference type="EMBL" id="QZA09014.1"/>
    </source>
</evidence>